<keyword evidence="2" id="KW-0238">DNA-binding</keyword>
<sequence length="266" mass="28038">MDGMSKVGVVASPAPSAKALVKGLALVDLVADHSGPARLADLVAASGLTRPTAVRLLDVLCRAGVLRVDGEGRYGLGPRVAGWGHSFLRDLDLPAAAEDLMAELVEISGETCYLGVLDQNTVLYVHAAHSPHAVRPAATTGSRNPPHCTAIGKVLLSWLPEHRVDAALTPPLARRTANTLVEPDAVRAELRAVRKRGYALDDVENEEGVRCAAAPVRDHTGAVVAGMSVSAPTYRFSPDDLRRLAPDLRRVAGALSARLGYQGEMS</sequence>
<dbReference type="SMART" id="SM00346">
    <property type="entry name" value="HTH_ICLR"/>
    <property type="match status" value="1"/>
</dbReference>
<dbReference type="InterPro" id="IPR036388">
    <property type="entry name" value="WH-like_DNA-bd_sf"/>
</dbReference>
<protein>
    <submittedName>
        <fullName evidence="6">IclR family transcriptional regulator</fullName>
    </submittedName>
</protein>
<dbReference type="PANTHER" id="PTHR30136:SF35">
    <property type="entry name" value="HTH-TYPE TRANSCRIPTIONAL REGULATOR RV1719"/>
    <property type="match status" value="1"/>
</dbReference>
<feature type="domain" description="HTH iclR-type" evidence="4">
    <location>
        <begin position="17"/>
        <end position="78"/>
    </location>
</feature>
<dbReference type="Pfam" id="PF01614">
    <property type="entry name" value="IclR_C"/>
    <property type="match status" value="1"/>
</dbReference>
<dbReference type="Gene3D" id="1.10.10.10">
    <property type="entry name" value="Winged helix-like DNA-binding domain superfamily/Winged helix DNA-binding domain"/>
    <property type="match status" value="1"/>
</dbReference>
<dbReference type="InterPro" id="IPR014757">
    <property type="entry name" value="Tscrpt_reg_IclR_C"/>
</dbReference>
<proteinExistence type="predicted"/>
<dbReference type="EMBL" id="BAABJP010000056">
    <property type="protein sequence ID" value="GAA5173508.1"/>
    <property type="molecule type" value="Genomic_DNA"/>
</dbReference>
<dbReference type="InterPro" id="IPR036390">
    <property type="entry name" value="WH_DNA-bd_sf"/>
</dbReference>
<keyword evidence="3" id="KW-0804">Transcription</keyword>
<dbReference type="SUPFAM" id="SSF46785">
    <property type="entry name" value="Winged helix' DNA-binding domain"/>
    <property type="match status" value="1"/>
</dbReference>
<reference evidence="7" key="1">
    <citation type="journal article" date="2019" name="Int. J. Syst. Evol. Microbiol.">
        <title>The Global Catalogue of Microorganisms (GCM) 10K type strain sequencing project: providing services to taxonomists for standard genome sequencing and annotation.</title>
        <authorList>
            <consortium name="The Broad Institute Genomics Platform"/>
            <consortium name="The Broad Institute Genome Sequencing Center for Infectious Disease"/>
            <person name="Wu L."/>
            <person name="Ma J."/>
        </authorList>
    </citation>
    <scope>NUCLEOTIDE SEQUENCE [LARGE SCALE GENOMIC DNA]</scope>
    <source>
        <strain evidence="7">JCM 18303</strain>
    </source>
</reference>
<evidence type="ECO:0000256" key="1">
    <source>
        <dbReference type="ARBA" id="ARBA00023015"/>
    </source>
</evidence>
<name>A0ABP9R9G3_9PSEU</name>
<dbReference type="PROSITE" id="PS51077">
    <property type="entry name" value="HTH_ICLR"/>
    <property type="match status" value="1"/>
</dbReference>
<organism evidence="6 7">
    <name type="scientific">Pseudonocardia eucalypti</name>
    <dbReference type="NCBI Taxonomy" id="648755"/>
    <lineage>
        <taxon>Bacteria</taxon>
        <taxon>Bacillati</taxon>
        <taxon>Actinomycetota</taxon>
        <taxon>Actinomycetes</taxon>
        <taxon>Pseudonocardiales</taxon>
        <taxon>Pseudonocardiaceae</taxon>
        <taxon>Pseudonocardia</taxon>
    </lineage>
</organism>
<accession>A0ABP9R9G3</accession>
<feature type="domain" description="IclR-ED" evidence="5">
    <location>
        <begin position="79"/>
        <end position="261"/>
    </location>
</feature>
<dbReference type="Gene3D" id="3.30.450.40">
    <property type="match status" value="1"/>
</dbReference>
<evidence type="ECO:0000313" key="7">
    <source>
        <dbReference type="Proteomes" id="UP001428817"/>
    </source>
</evidence>
<dbReference type="InterPro" id="IPR050707">
    <property type="entry name" value="HTH_MetabolicPath_Reg"/>
</dbReference>
<keyword evidence="7" id="KW-1185">Reference proteome</keyword>
<dbReference type="Proteomes" id="UP001428817">
    <property type="component" value="Unassembled WGS sequence"/>
</dbReference>
<dbReference type="Pfam" id="PF09339">
    <property type="entry name" value="HTH_IclR"/>
    <property type="match status" value="1"/>
</dbReference>
<dbReference type="PANTHER" id="PTHR30136">
    <property type="entry name" value="HELIX-TURN-HELIX TRANSCRIPTIONAL REGULATOR, ICLR FAMILY"/>
    <property type="match status" value="1"/>
</dbReference>
<dbReference type="InterPro" id="IPR005471">
    <property type="entry name" value="Tscrpt_reg_IclR_N"/>
</dbReference>
<dbReference type="SUPFAM" id="SSF55781">
    <property type="entry name" value="GAF domain-like"/>
    <property type="match status" value="1"/>
</dbReference>
<dbReference type="InterPro" id="IPR029016">
    <property type="entry name" value="GAF-like_dom_sf"/>
</dbReference>
<evidence type="ECO:0000313" key="6">
    <source>
        <dbReference type="EMBL" id="GAA5173508.1"/>
    </source>
</evidence>
<evidence type="ECO:0000259" key="5">
    <source>
        <dbReference type="PROSITE" id="PS51078"/>
    </source>
</evidence>
<gene>
    <name evidence="6" type="ORF">GCM10023321_75280</name>
</gene>
<evidence type="ECO:0000259" key="4">
    <source>
        <dbReference type="PROSITE" id="PS51077"/>
    </source>
</evidence>
<keyword evidence="1" id="KW-0805">Transcription regulation</keyword>
<dbReference type="PROSITE" id="PS51078">
    <property type="entry name" value="ICLR_ED"/>
    <property type="match status" value="1"/>
</dbReference>
<evidence type="ECO:0000256" key="3">
    <source>
        <dbReference type="ARBA" id="ARBA00023163"/>
    </source>
</evidence>
<comment type="caution">
    <text evidence="6">The sequence shown here is derived from an EMBL/GenBank/DDBJ whole genome shotgun (WGS) entry which is preliminary data.</text>
</comment>
<evidence type="ECO:0000256" key="2">
    <source>
        <dbReference type="ARBA" id="ARBA00023125"/>
    </source>
</evidence>